<organism evidence="3 4">
    <name type="scientific">Streptomyces niveus</name>
    <name type="common">Streptomyces spheroides</name>
    <dbReference type="NCBI Taxonomy" id="193462"/>
    <lineage>
        <taxon>Bacteria</taxon>
        <taxon>Bacillati</taxon>
        <taxon>Actinomycetota</taxon>
        <taxon>Actinomycetes</taxon>
        <taxon>Kitasatosporales</taxon>
        <taxon>Streptomycetaceae</taxon>
        <taxon>Streptomyces</taxon>
    </lineage>
</organism>
<evidence type="ECO:0000313" key="3">
    <source>
        <dbReference type="EMBL" id="WUX51373.1"/>
    </source>
</evidence>
<protein>
    <submittedName>
        <fullName evidence="3">AMP-binding protein</fullName>
    </submittedName>
</protein>
<keyword evidence="4" id="KW-1185">Reference proteome</keyword>
<dbReference type="PANTHER" id="PTHR43767:SF1">
    <property type="entry name" value="NONRIBOSOMAL PEPTIDE SYNTHASE PES1 (EUROFUNG)-RELATED"/>
    <property type="match status" value="1"/>
</dbReference>
<dbReference type="InterPro" id="IPR045851">
    <property type="entry name" value="AMP-bd_C_sf"/>
</dbReference>
<name>A0ABZ1ZY26_STRNV</name>
<dbReference type="Gene3D" id="3.30.300.30">
    <property type="match status" value="1"/>
</dbReference>
<dbReference type="InterPro" id="IPR025110">
    <property type="entry name" value="AMP-bd_C"/>
</dbReference>
<reference evidence="3" key="1">
    <citation type="submission" date="2022-10" db="EMBL/GenBank/DDBJ databases">
        <title>The complete genomes of actinobacterial strains from the NBC collection.</title>
        <authorList>
            <person name="Joergensen T.S."/>
            <person name="Alvarez Arevalo M."/>
            <person name="Sterndorff E.B."/>
            <person name="Faurdal D."/>
            <person name="Vuksanovic O."/>
            <person name="Mourched A.-S."/>
            <person name="Charusanti P."/>
            <person name="Shaw S."/>
            <person name="Blin K."/>
            <person name="Weber T."/>
        </authorList>
    </citation>
    <scope>NUCLEOTIDE SEQUENCE</scope>
    <source>
        <strain evidence="3">NBC_01432</strain>
    </source>
</reference>
<dbReference type="RefSeq" id="WP_329075027.1">
    <property type="nucleotide sequence ID" value="NZ_CP109495.1"/>
</dbReference>
<dbReference type="PANTHER" id="PTHR43767">
    <property type="entry name" value="LONG-CHAIN-FATTY-ACID--COA LIGASE"/>
    <property type="match status" value="1"/>
</dbReference>
<dbReference type="Pfam" id="PF13193">
    <property type="entry name" value="AMP-binding_C"/>
    <property type="match status" value="1"/>
</dbReference>
<evidence type="ECO:0000313" key="4">
    <source>
        <dbReference type="Proteomes" id="UP001432209"/>
    </source>
</evidence>
<dbReference type="InterPro" id="IPR000873">
    <property type="entry name" value="AMP-dep_synth/lig_dom"/>
</dbReference>
<dbReference type="Proteomes" id="UP001432209">
    <property type="component" value="Chromosome"/>
</dbReference>
<feature type="domain" description="AMP-binding enzyme C-terminal" evidence="2">
    <location>
        <begin position="411"/>
        <end position="486"/>
    </location>
</feature>
<dbReference type="InterPro" id="IPR042099">
    <property type="entry name" value="ANL_N_sf"/>
</dbReference>
<dbReference type="Gene3D" id="3.40.50.12780">
    <property type="entry name" value="N-terminal domain of ligase-like"/>
    <property type="match status" value="1"/>
</dbReference>
<feature type="domain" description="AMP-dependent synthetase/ligase" evidence="1">
    <location>
        <begin position="9"/>
        <end position="361"/>
    </location>
</feature>
<evidence type="ECO:0000259" key="2">
    <source>
        <dbReference type="Pfam" id="PF13193"/>
    </source>
</evidence>
<dbReference type="Pfam" id="PF00501">
    <property type="entry name" value="AMP-binding"/>
    <property type="match status" value="1"/>
</dbReference>
<sequence length="506" mass="54884">MWLQQLLHRKTTRSPQALALRDQRRDVTWARLGQDARVLADAIGDHVPPGGRVVLLTANRVELIEALFACALTGTIAVPVNPALADREVEYVLDRVSAQYAIADQTGRSRLASLRPALVTMPIEEVAAQPLPTGRTSGLDGHTGGALTDPLVILHTSATTGLPKGAVCDQRYLQFQAMSWLAEVRPDAGAVFLNAGPLSHGSMVIALNYLAADATLCVLDQFAPNTFLDAVRRWRAEHTFVVPAMLKLLLESRRMTDSDLSSLRLILHGGAPCPKNLADRAKAVLGIPLHTIFGITEASGPALWCRPDDHPGTATLPGATCAGLPMPGFTARIANQDGTDATPGTVGSLHLRCDGLMQGYWNDPEATARALANGWLNTGDLGYRDEHDYVWLVDRRSDLILRGGQNVYPAEIEHVLRPLPWVAEVAVVAAPSPHWGQTPVAYIEPLPGAAFDERQLIRTCVRELAGYKRPSRFVRIDAMPRSSQGKLLRRALREQAANTELTGETT</sequence>
<accession>A0ABZ1ZY26</accession>
<dbReference type="InterPro" id="IPR050237">
    <property type="entry name" value="ATP-dep_AMP-bd_enzyme"/>
</dbReference>
<gene>
    <name evidence="3" type="ORF">OG442_07395</name>
</gene>
<proteinExistence type="predicted"/>
<dbReference type="EMBL" id="CP109495">
    <property type="protein sequence ID" value="WUX51373.1"/>
    <property type="molecule type" value="Genomic_DNA"/>
</dbReference>
<dbReference type="SUPFAM" id="SSF56801">
    <property type="entry name" value="Acetyl-CoA synthetase-like"/>
    <property type="match status" value="1"/>
</dbReference>
<evidence type="ECO:0000259" key="1">
    <source>
        <dbReference type="Pfam" id="PF00501"/>
    </source>
</evidence>